<feature type="signal peptide" evidence="1">
    <location>
        <begin position="1"/>
        <end position="25"/>
    </location>
</feature>
<feature type="chain" id="PRO_5009524252" evidence="1">
    <location>
        <begin position="26"/>
        <end position="115"/>
    </location>
</feature>
<dbReference type="Proteomes" id="UP000178811">
    <property type="component" value="Unassembled WGS sequence"/>
</dbReference>
<evidence type="ECO:0000313" key="2">
    <source>
        <dbReference type="EMBL" id="OGG78117.1"/>
    </source>
</evidence>
<comment type="caution">
    <text evidence="2">The sequence shown here is derived from an EMBL/GenBank/DDBJ whole genome shotgun (WGS) entry which is preliminary data.</text>
</comment>
<dbReference type="AlphaFoldDB" id="A0A1F6EWW0"/>
<dbReference type="EMBL" id="MFLW01000023">
    <property type="protein sequence ID" value="OGG78117.1"/>
    <property type="molecule type" value="Genomic_DNA"/>
</dbReference>
<gene>
    <name evidence="2" type="ORF">A3A36_01115</name>
</gene>
<accession>A0A1F6EWW0</accession>
<sequence>MRSVFNIAGAIVLTFAIFSPSLVFAADQFRNVGLGESFAKEWAVLACHPAKKELTLSHRYRFGKSYGLVAETVRVGVGDSVELTTPGYTSLRATLTEWVGTCRGLFSVFSPMPKS</sequence>
<organism evidence="2 3">
    <name type="scientific">Candidatus Kaiserbacteria bacterium RIFCSPLOWO2_01_FULL_52_12b</name>
    <dbReference type="NCBI Taxonomy" id="1798509"/>
    <lineage>
        <taxon>Bacteria</taxon>
        <taxon>Candidatus Kaiseribacteriota</taxon>
    </lineage>
</organism>
<protein>
    <submittedName>
        <fullName evidence="2">Uncharacterized protein</fullName>
    </submittedName>
</protein>
<evidence type="ECO:0000256" key="1">
    <source>
        <dbReference type="SAM" id="SignalP"/>
    </source>
</evidence>
<name>A0A1F6EWW0_9BACT</name>
<reference evidence="2 3" key="1">
    <citation type="journal article" date="2016" name="Nat. Commun.">
        <title>Thousands of microbial genomes shed light on interconnected biogeochemical processes in an aquifer system.</title>
        <authorList>
            <person name="Anantharaman K."/>
            <person name="Brown C.T."/>
            <person name="Hug L.A."/>
            <person name="Sharon I."/>
            <person name="Castelle C.J."/>
            <person name="Probst A.J."/>
            <person name="Thomas B.C."/>
            <person name="Singh A."/>
            <person name="Wilkins M.J."/>
            <person name="Karaoz U."/>
            <person name="Brodie E.L."/>
            <person name="Williams K.H."/>
            <person name="Hubbard S.S."/>
            <person name="Banfield J.F."/>
        </authorList>
    </citation>
    <scope>NUCLEOTIDE SEQUENCE [LARGE SCALE GENOMIC DNA]</scope>
</reference>
<evidence type="ECO:0000313" key="3">
    <source>
        <dbReference type="Proteomes" id="UP000178811"/>
    </source>
</evidence>
<proteinExistence type="predicted"/>
<keyword evidence="1" id="KW-0732">Signal</keyword>